<evidence type="ECO:0000313" key="3">
    <source>
        <dbReference type="EMBL" id="CBJ26350.1"/>
    </source>
</evidence>
<evidence type="ECO:0000256" key="2">
    <source>
        <dbReference type="SAM" id="SignalP"/>
    </source>
</evidence>
<dbReference type="OrthoDB" id="10479780at2759"/>
<dbReference type="SUPFAM" id="SSF52833">
    <property type="entry name" value="Thioredoxin-like"/>
    <property type="match status" value="1"/>
</dbReference>
<feature type="compositionally biased region" description="Low complexity" evidence="1">
    <location>
        <begin position="361"/>
        <end position="386"/>
    </location>
</feature>
<feature type="compositionally biased region" description="Low complexity" evidence="1">
    <location>
        <begin position="309"/>
        <end position="318"/>
    </location>
</feature>
<feature type="compositionally biased region" description="Acidic residues" evidence="1">
    <location>
        <begin position="430"/>
        <end position="439"/>
    </location>
</feature>
<feature type="region of interest" description="Disordered" evidence="1">
    <location>
        <begin position="281"/>
        <end position="318"/>
    </location>
</feature>
<feature type="compositionally biased region" description="Gly residues" evidence="1">
    <location>
        <begin position="460"/>
        <end position="470"/>
    </location>
</feature>
<dbReference type="EMBL" id="FN648509">
    <property type="protein sequence ID" value="CBJ26350.1"/>
    <property type="molecule type" value="Genomic_DNA"/>
</dbReference>
<dbReference type="AlphaFoldDB" id="D7FX17"/>
<evidence type="ECO:0000256" key="1">
    <source>
        <dbReference type="SAM" id="MobiDB-lite"/>
    </source>
</evidence>
<feature type="region of interest" description="Disordered" evidence="1">
    <location>
        <begin position="410"/>
        <end position="513"/>
    </location>
</feature>
<protein>
    <recommendedName>
        <fullName evidence="5">Thioredoxin-like fold domain-containing protein</fullName>
    </recommendedName>
</protein>
<dbReference type="InParanoid" id="D7FX17"/>
<feature type="chain" id="PRO_5003096009" description="Thioredoxin-like fold domain-containing protein" evidence="2">
    <location>
        <begin position="25"/>
        <end position="583"/>
    </location>
</feature>
<accession>D7FX17</accession>
<feature type="signal peptide" evidence="2">
    <location>
        <begin position="1"/>
        <end position="24"/>
    </location>
</feature>
<dbReference type="EMBL" id="FN649729">
    <property type="protein sequence ID" value="CBJ26350.1"/>
    <property type="molecule type" value="Genomic_DNA"/>
</dbReference>
<dbReference type="InterPro" id="IPR036249">
    <property type="entry name" value="Thioredoxin-like_sf"/>
</dbReference>
<gene>
    <name evidence="3" type="ORF">Esi_0032_0048</name>
</gene>
<evidence type="ECO:0000313" key="4">
    <source>
        <dbReference type="Proteomes" id="UP000002630"/>
    </source>
</evidence>
<reference evidence="3 4" key="1">
    <citation type="journal article" date="2010" name="Nature">
        <title>The Ectocarpus genome and the independent evolution of multicellularity in brown algae.</title>
        <authorList>
            <person name="Cock J.M."/>
            <person name="Sterck L."/>
            <person name="Rouze P."/>
            <person name="Scornet D."/>
            <person name="Allen A.E."/>
            <person name="Amoutzias G."/>
            <person name="Anthouard V."/>
            <person name="Artiguenave F."/>
            <person name="Aury J.M."/>
            <person name="Badger J.H."/>
            <person name="Beszteri B."/>
            <person name="Billiau K."/>
            <person name="Bonnet E."/>
            <person name="Bothwell J.H."/>
            <person name="Bowler C."/>
            <person name="Boyen C."/>
            <person name="Brownlee C."/>
            <person name="Carrano C.J."/>
            <person name="Charrier B."/>
            <person name="Cho G.Y."/>
            <person name="Coelho S.M."/>
            <person name="Collen J."/>
            <person name="Corre E."/>
            <person name="Da Silva C."/>
            <person name="Delage L."/>
            <person name="Delaroque N."/>
            <person name="Dittami S.M."/>
            <person name="Doulbeau S."/>
            <person name="Elias M."/>
            <person name="Farnham G."/>
            <person name="Gachon C.M."/>
            <person name="Gschloessl B."/>
            <person name="Heesch S."/>
            <person name="Jabbari K."/>
            <person name="Jubin C."/>
            <person name="Kawai H."/>
            <person name="Kimura K."/>
            <person name="Kloareg B."/>
            <person name="Kupper F.C."/>
            <person name="Lang D."/>
            <person name="Le Bail A."/>
            <person name="Leblanc C."/>
            <person name="Lerouge P."/>
            <person name="Lohr M."/>
            <person name="Lopez P.J."/>
            <person name="Martens C."/>
            <person name="Maumus F."/>
            <person name="Michel G."/>
            <person name="Miranda-Saavedra D."/>
            <person name="Morales J."/>
            <person name="Moreau H."/>
            <person name="Motomura T."/>
            <person name="Nagasato C."/>
            <person name="Napoli C.A."/>
            <person name="Nelson D.R."/>
            <person name="Nyvall-Collen P."/>
            <person name="Peters A.F."/>
            <person name="Pommier C."/>
            <person name="Potin P."/>
            <person name="Poulain J."/>
            <person name="Quesneville H."/>
            <person name="Read B."/>
            <person name="Rensing S.A."/>
            <person name="Ritter A."/>
            <person name="Rousvoal S."/>
            <person name="Samanta M."/>
            <person name="Samson G."/>
            <person name="Schroeder D.C."/>
            <person name="Segurens B."/>
            <person name="Strittmatter M."/>
            <person name="Tonon T."/>
            <person name="Tregear J.W."/>
            <person name="Valentin K."/>
            <person name="von Dassow P."/>
            <person name="Yamagishi T."/>
            <person name="Van de Peer Y."/>
            <person name="Wincker P."/>
        </authorList>
    </citation>
    <scope>NUCLEOTIDE SEQUENCE [LARGE SCALE GENOMIC DNA]</scope>
    <source>
        <strain evidence="4">Ec32 / CCAP1310/4</strain>
    </source>
</reference>
<dbReference type="Gene3D" id="3.40.30.10">
    <property type="entry name" value="Glutaredoxin"/>
    <property type="match status" value="1"/>
</dbReference>
<feature type="region of interest" description="Disordered" evidence="1">
    <location>
        <begin position="335"/>
        <end position="386"/>
    </location>
</feature>
<feature type="compositionally biased region" description="Gly residues" evidence="1">
    <location>
        <begin position="489"/>
        <end position="500"/>
    </location>
</feature>
<organism evidence="3 4">
    <name type="scientific">Ectocarpus siliculosus</name>
    <name type="common">Brown alga</name>
    <name type="synonym">Conferva siliculosa</name>
    <dbReference type="NCBI Taxonomy" id="2880"/>
    <lineage>
        <taxon>Eukaryota</taxon>
        <taxon>Sar</taxon>
        <taxon>Stramenopiles</taxon>
        <taxon>Ochrophyta</taxon>
        <taxon>PX clade</taxon>
        <taxon>Phaeophyceae</taxon>
        <taxon>Ectocarpales</taxon>
        <taxon>Ectocarpaceae</taxon>
        <taxon>Ectocarpus</taxon>
    </lineage>
</organism>
<proteinExistence type="predicted"/>
<name>D7FX17_ECTSI</name>
<keyword evidence="2" id="KW-0732">Signal</keyword>
<evidence type="ECO:0008006" key="5">
    <source>
        <dbReference type="Google" id="ProtNLM"/>
    </source>
</evidence>
<sequence length="583" mass="61115">MAPFVSTAAALLALLVLLCSIVMAATQVAGTERPPPTYGPAAVAAGGATPVRPGLDQLGQKVKVDVFLGLGCEKSARAWPVLKRAASDQRNSVDFVFHILPLSDDPIVYSAAKAAQVLLAYAGETSDGVEGFVDLIFLGQEAIHGDQQGMDLTVDEARDIIGDWPLSFSSIPADVFHSAMRDPLFDPIVLGDLGNIFTAAVSGTPSVVLNGNFIMLLCGDRGLRDFQMFLEHFQIEDSGSGIRGGGGGSAVFGLDDKWGSAWPMWQKMDQEIGDAYQDMLAEQQQQQEKLREKEEAGEGCGTVREGLRSPTSSRPSPPWLSSSFEYFASSWSTSHEPIPPAVTKDQAGGAGTGDGGWDVEATTSSSSASAGHADVPPSKSLSPWSSVSESWSSYEASLFEALDERAALSEEAAAAAAAAWRATGGGSRLEEEEGEEEEEQGRSFRGEESSVFTGSHDAGSEGGGGGGGDGSPPEYVFAWFEAEERLGAGTEGPGSGGAGGIREDVVTEGSVSKAEVEDAAAAAAAVMEADAGISGEDPVAFFSSDAWILDQSEAVERENKFETRVEETGFGAQEAIETRELRQ</sequence>
<feature type="compositionally biased region" description="Low complexity" evidence="1">
    <location>
        <begin position="410"/>
        <end position="422"/>
    </location>
</feature>
<dbReference type="Proteomes" id="UP000002630">
    <property type="component" value="Linkage Group LG04"/>
</dbReference>
<keyword evidence="4" id="KW-1185">Reference proteome</keyword>